<keyword evidence="10" id="KW-0378">Hydrolase</keyword>
<evidence type="ECO:0000256" key="12">
    <source>
        <dbReference type="ARBA" id="ARBA00022989"/>
    </source>
</evidence>
<dbReference type="FunFam" id="2.40.10.10:FF:000009">
    <property type="entry name" value="Serine endoprotease DegS, periplasmic"/>
    <property type="match status" value="1"/>
</dbReference>
<dbReference type="Proteomes" id="UP000216438">
    <property type="component" value="Chromosome"/>
</dbReference>
<dbReference type="EMBL" id="CP016303">
    <property type="protein sequence ID" value="ASX26633.1"/>
    <property type="molecule type" value="Genomic_DNA"/>
</dbReference>
<accession>A0A249DYK8</accession>
<dbReference type="GO" id="GO:0006515">
    <property type="term" value="P:protein quality control for misfolded or incompletely synthesized proteins"/>
    <property type="evidence" value="ECO:0007669"/>
    <property type="project" value="TreeGrafter"/>
</dbReference>
<evidence type="ECO:0000256" key="13">
    <source>
        <dbReference type="ARBA" id="ARBA00023136"/>
    </source>
</evidence>
<evidence type="ECO:0000256" key="1">
    <source>
        <dbReference type="ARBA" id="ARBA00001772"/>
    </source>
</evidence>
<comment type="subcellular location">
    <subcellularLocation>
        <location evidence="2">Cell inner membrane</location>
        <topology evidence="2">Single-pass membrane protein</topology>
    </subcellularLocation>
</comment>
<evidence type="ECO:0000256" key="9">
    <source>
        <dbReference type="ARBA" id="ARBA00022692"/>
    </source>
</evidence>
<dbReference type="Pfam" id="PF13180">
    <property type="entry name" value="PDZ_2"/>
    <property type="match status" value="1"/>
</dbReference>
<dbReference type="Gene3D" id="2.30.42.10">
    <property type="match status" value="1"/>
</dbReference>
<evidence type="ECO:0000256" key="16">
    <source>
        <dbReference type="ARBA" id="ARBA00083871"/>
    </source>
</evidence>
<keyword evidence="12" id="KW-1133">Transmembrane helix</keyword>
<protein>
    <recommendedName>
        <fullName evidence="14">Serine endoprotease DegS</fullName>
        <ecNumber evidence="5">3.4.21.107</ecNumber>
    </recommendedName>
    <alternativeName>
        <fullName evidence="16">Site-1 protease DegS</fullName>
    </alternativeName>
    <alternativeName>
        <fullName evidence="15">Site-1-type intramembrane protease</fullName>
    </alternativeName>
</protein>
<dbReference type="GO" id="GO:0004252">
    <property type="term" value="F:serine-type endopeptidase activity"/>
    <property type="evidence" value="ECO:0007669"/>
    <property type="project" value="InterPro"/>
</dbReference>
<dbReference type="NCBIfam" id="NF008147">
    <property type="entry name" value="PRK10898.1"/>
    <property type="match status" value="1"/>
</dbReference>
<dbReference type="InterPro" id="IPR011783">
    <property type="entry name" value="Pept_S1C_DegS"/>
</dbReference>
<dbReference type="InterPro" id="IPR001940">
    <property type="entry name" value="Peptidase_S1C"/>
</dbReference>
<dbReference type="RefSeq" id="WP_016857009.1">
    <property type="nucleotide sequence ID" value="NZ_CP016303.1"/>
</dbReference>
<dbReference type="AlphaFoldDB" id="A0A249DYK8"/>
<dbReference type="SUPFAM" id="SSF50494">
    <property type="entry name" value="Trypsin-like serine proteases"/>
    <property type="match status" value="1"/>
</dbReference>
<keyword evidence="9" id="KW-0812">Transmembrane</keyword>
<keyword evidence="11" id="KW-0720">Serine protease</keyword>
<dbReference type="NCBIfam" id="TIGR02038">
    <property type="entry name" value="protease_degS"/>
    <property type="match status" value="1"/>
</dbReference>
<dbReference type="SMART" id="SM00228">
    <property type="entry name" value="PDZ"/>
    <property type="match status" value="1"/>
</dbReference>
<reference evidence="17 18" key="2">
    <citation type="submission" date="2017-09" db="EMBL/GenBank/DDBJ databases">
        <title>The genome of whitefly Bemisia tabaci, a global crop pest, provides novel insights into virus transmission, host adaptation and insecticide resistance.</title>
        <authorList>
            <person name="Kaur N."/>
            <person name="Kliot A."/>
            <person name="Pinheiro P.V."/>
            <person name="Luan J."/>
            <person name="Zheng Y."/>
            <person name="Liu W."/>
            <person name="Sun H."/>
            <person name="Yang X."/>
            <person name="Xu Y."/>
            <person name="Luo Y."/>
            <person name="Kruse A."/>
            <person name="Fisher T.W."/>
            <person name="Nelson D.R."/>
            <person name="Elimelech M."/>
            <person name="MacCoss M."/>
            <person name="Johnson R."/>
            <person name="Cohen E."/>
            <person name="Hunter W.B."/>
            <person name="Brown J.K."/>
            <person name="Jander G."/>
            <person name="Cilia M."/>
            <person name="Douglas A.E."/>
            <person name="Ghanim M."/>
            <person name="Simmons A.M."/>
            <person name="Wintermantel W.M."/>
            <person name="Ling K.-S."/>
            <person name="Fei Z."/>
        </authorList>
    </citation>
    <scope>NUCLEOTIDE SEQUENCE [LARGE SCALE GENOMIC DNA]</scope>
    <source>
        <strain evidence="17 18">MEAM1</strain>
    </source>
</reference>
<evidence type="ECO:0000256" key="2">
    <source>
        <dbReference type="ARBA" id="ARBA00004377"/>
    </source>
</evidence>
<keyword evidence="7" id="KW-0997">Cell inner membrane</keyword>
<dbReference type="InterPro" id="IPR009003">
    <property type="entry name" value="Peptidase_S1_PA"/>
</dbReference>
<evidence type="ECO:0000256" key="3">
    <source>
        <dbReference type="ARBA" id="ARBA00010541"/>
    </source>
</evidence>
<dbReference type="Pfam" id="PF13365">
    <property type="entry name" value="Trypsin_2"/>
    <property type="match status" value="1"/>
</dbReference>
<dbReference type="GO" id="GO:0042597">
    <property type="term" value="C:periplasmic space"/>
    <property type="evidence" value="ECO:0007669"/>
    <property type="project" value="TreeGrafter"/>
</dbReference>
<evidence type="ECO:0000256" key="4">
    <source>
        <dbReference type="ARBA" id="ARBA00011233"/>
    </source>
</evidence>
<comment type="similarity">
    <text evidence="3">Belongs to the peptidase S1C family.</text>
</comment>
<organism evidence="17 18">
    <name type="scientific">Candidatus Hamiltonella defensa</name>
    <name type="common">Bemisia tabaci</name>
    <dbReference type="NCBI Taxonomy" id="672795"/>
    <lineage>
        <taxon>Bacteria</taxon>
        <taxon>Pseudomonadati</taxon>
        <taxon>Pseudomonadota</taxon>
        <taxon>Gammaproteobacteria</taxon>
        <taxon>Enterobacterales</taxon>
        <taxon>Enterobacteriaceae</taxon>
        <taxon>aphid secondary symbionts</taxon>
        <taxon>Candidatus Williamhamiltonella</taxon>
    </lineage>
</organism>
<evidence type="ECO:0000313" key="17">
    <source>
        <dbReference type="EMBL" id="ASX26633.1"/>
    </source>
</evidence>
<comment type="catalytic activity">
    <reaction evidence="1">
        <text>Acts on substrates that are at least partially unfolded. The cleavage site P1 residue is normally between a pair of hydrophobic residues, such as Val-|-Val.</text>
        <dbReference type="EC" id="3.4.21.107"/>
    </reaction>
</comment>
<keyword evidence="8" id="KW-0645">Protease</keyword>
<evidence type="ECO:0000256" key="7">
    <source>
        <dbReference type="ARBA" id="ARBA00022519"/>
    </source>
</evidence>
<dbReference type="SUPFAM" id="SSF50156">
    <property type="entry name" value="PDZ domain-like"/>
    <property type="match status" value="1"/>
</dbReference>
<dbReference type="PRINTS" id="PR00834">
    <property type="entry name" value="PROTEASES2C"/>
</dbReference>
<dbReference type="EC" id="3.4.21.107" evidence="5"/>
<dbReference type="GO" id="GO:0005886">
    <property type="term" value="C:plasma membrane"/>
    <property type="evidence" value="ECO:0007669"/>
    <property type="project" value="UniProtKB-SubCell"/>
</dbReference>
<evidence type="ECO:0000256" key="10">
    <source>
        <dbReference type="ARBA" id="ARBA00022801"/>
    </source>
</evidence>
<keyword evidence="6" id="KW-1003">Cell membrane</keyword>
<dbReference type="InterPro" id="IPR036034">
    <property type="entry name" value="PDZ_sf"/>
</dbReference>
<dbReference type="FunFam" id="2.40.10.10:FF:000001">
    <property type="entry name" value="Periplasmic serine protease DegS"/>
    <property type="match status" value="1"/>
</dbReference>
<keyword evidence="13" id="KW-0472">Membrane</keyword>
<sequence>MLKKLLSSAILGLVIGGILLIFTSKSPFSFIKEIPFFNFTDNKTPISYAQGVQTAAPAVVNVYNSNINRAPELGSGVIMSPKGYIITNKHVINHADKIIVALQNGQIYEASLVGSDSLTDLAVLKIDADNLHVIPMNQNRITHVGDVVLAIGNPYNLGQTITQGIISATGRVGLSGSGRQNFLQTDASINQGNSGGALVNTLGELVGINTLSVDTANSYGQVPEGIGFAIPAALAIKVMHKLILNGRVIRGYIGIAGSDYPLFHDDDNQNHFRGIKVNHVSPNGPAALSGVQKGDIILSVNNKRSHSTIETMDQVAEIPPGSQIPIVVLRNGQNIKLNLTIIENPYN</sequence>
<dbReference type="PANTHER" id="PTHR22939:SF101">
    <property type="entry name" value="PERIPLASMIC PH-DEPENDENT SERINE ENDOPROTEASE DEGQ"/>
    <property type="match status" value="1"/>
</dbReference>
<evidence type="ECO:0000256" key="6">
    <source>
        <dbReference type="ARBA" id="ARBA00022475"/>
    </source>
</evidence>
<gene>
    <name evidence="17" type="ORF">BA171_06235</name>
</gene>
<evidence type="ECO:0000256" key="5">
    <source>
        <dbReference type="ARBA" id="ARBA00013035"/>
    </source>
</evidence>
<proteinExistence type="inferred from homology"/>
<evidence type="ECO:0000256" key="14">
    <source>
        <dbReference type="ARBA" id="ARBA00071522"/>
    </source>
</evidence>
<evidence type="ECO:0000256" key="11">
    <source>
        <dbReference type="ARBA" id="ARBA00022825"/>
    </source>
</evidence>
<evidence type="ECO:0000256" key="8">
    <source>
        <dbReference type="ARBA" id="ARBA00022670"/>
    </source>
</evidence>
<dbReference type="OrthoDB" id="9758917at2"/>
<comment type="subunit">
    <text evidence="4">Homotrimer.</text>
</comment>
<evidence type="ECO:0000313" key="18">
    <source>
        <dbReference type="Proteomes" id="UP000216438"/>
    </source>
</evidence>
<dbReference type="PANTHER" id="PTHR22939">
    <property type="entry name" value="SERINE PROTEASE FAMILY S1C HTRA-RELATED"/>
    <property type="match status" value="1"/>
</dbReference>
<dbReference type="InterPro" id="IPR043504">
    <property type="entry name" value="Peptidase_S1_PA_chymotrypsin"/>
</dbReference>
<dbReference type="Gene3D" id="2.40.10.10">
    <property type="entry name" value="Trypsin-like serine proteases"/>
    <property type="match status" value="2"/>
</dbReference>
<evidence type="ECO:0000256" key="15">
    <source>
        <dbReference type="ARBA" id="ARBA00078529"/>
    </source>
</evidence>
<reference evidence="18" key="1">
    <citation type="submission" date="2016-06" db="EMBL/GenBank/DDBJ databases">
        <authorList>
            <person name="Chen W."/>
            <person name="Hasegawa D.K."/>
        </authorList>
    </citation>
    <scope>NUCLEOTIDE SEQUENCE [LARGE SCALE GENOMIC DNA]</scope>
    <source>
        <strain evidence="18">MEAM1</strain>
    </source>
</reference>
<name>A0A249DYK8_9ENTR</name>
<dbReference type="InterPro" id="IPR001478">
    <property type="entry name" value="PDZ"/>
</dbReference>
<dbReference type="PROSITE" id="PS50106">
    <property type="entry name" value="PDZ"/>
    <property type="match status" value="1"/>
</dbReference>